<evidence type="ECO:0000256" key="7">
    <source>
        <dbReference type="ARBA" id="ARBA00023163"/>
    </source>
</evidence>
<evidence type="ECO:0000313" key="14">
    <source>
        <dbReference type="EMBL" id="CAI9725467.1"/>
    </source>
</evidence>
<feature type="domain" description="TERF2-interacting telomeric protein 1 Myb" evidence="12">
    <location>
        <begin position="90"/>
        <end position="148"/>
    </location>
</feature>
<dbReference type="GO" id="GO:0042162">
    <property type="term" value="F:telomeric DNA binding"/>
    <property type="evidence" value="ECO:0007669"/>
    <property type="project" value="TreeGrafter"/>
</dbReference>
<dbReference type="GO" id="GO:0070187">
    <property type="term" value="C:shelterin complex"/>
    <property type="evidence" value="ECO:0007669"/>
    <property type="project" value="TreeGrafter"/>
</dbReference>
<dbReference type="AlphaFoldDB" id="A0AA36F5Q9"/>
<organism evidence="14 15">
    <name type="scientific">Octopus vulgaris</name>
    <name type="common">Common octopus</name>
    <dbReference type="NCBI Taxonomy" id="6645"/>
    <lineage>
        <taxon>Eukaryota</taxon>
        <taxon>Metazoa</taxon>
        <taxon>Spiralia</taxon>
        <taxon>Lophotrochozoa</taxon>
        <taxon>Mollusca</taxon>
        <taxon>Cephalopoda</taxon>
        <taxon>Coleoidea</taxon>
        <taxon>Octopodiformes</taxon>
        <taxon>Octopoda</taxon>
        <taxon>Incirrata</taxon>
        <taxon>Octopodidae</taxon>
        <taxon>Octopus</taxon>
    </lineage>
</organism>
<evidence type="ECO:0000256" key="6">
    <source>
        <dbReference type="ARBA" id="ARBA00023159"/>
    </source>
</evidence>
<sequence length="528" mass="60801">MACQKEEILSLKELKRRKTFLRGLKAALRSTEINFNRKSSKMQRTKRTSRFFNQREEELSDVSDISCPDMDICKSTVKKSDQKRKKRHKFSYVEDVKMLKYIMTENRYDEIKGIALWKTMEILEITSHTSQSMKYHFLNTVVPNLQKYNIDKSWVNILFETYPELIQVTHQKSLDTLQQKNYVLRSSTPTKAANKALSEWKDLQSTKNSLQQKQKEKEEEEEEISEGSKTEAAVSEDELNDDEELSSKRKQLLEKLKHLRNVKAQRRLSTSESEIEDASIATSTKETDHCVPNHQDSLTEEPSDTSDYDRNLIDMAKKTVSNSNPSQERLSESSSSSEEVERVQRDRRSRLLRKRKLQKLARQSNVSASTSGGESLANTSSSEHRKRASLTNFVLNEETDNSYHQGKKSNNRGVKTNEMDFAIKIINDICCNFQLDVKDVLATLGSTNGNVNQAISYIKFGPKLSGVIPWTQEEDAIISSTDEHQFKDILQKHGHVAVAQRLQFLDNLFVAASRRTDRPRSQISSRRI</sequence>
<dbReference type="InterPro" id="IPR015010">
    <property type="entry name" value="TERF2IP_Myb"/>
</dbReference>
<keyword evidence="15" id="KW-1185">Reference proteome</keyword>
<evidence type="ECO:0000256" key="3">
    <source>
        <dbReference type="ARBA" id="ARBA00022454"/>
    </source>
</evidence>
<feature type="region of interest" description="Disordered" evidence="11">
    <location>
        <begin position="264"/>
        <end position="387"/>
    </location>
</feature>
<keyword evidence="4 10" id="KW-0779">Telomere</keyword>
<dbReference type="InterPro" id="IPR009057">
    <property type="entry name" value="Homeodomain-like_sf"/>
</dbReference>
<gene>
    <name evidence="14" type="ORF">OCTVUL_1B007452</name>
</gene>
<evidence type="ECO:0000259" key="12">
    <source>
        <dbReference type="Pfam" id="PF08914"/>
    </source>
</evidence>
<evidence type="ECO:0000256" key="10">
    <source>
        <dbReference type="RuleBase" id="RU367107"/>
    </source>
</evidence>
<comment type="similarity">
    <text evidence="1 10">Belongs to the RAP1 family.</text>
</comment>
<name>A0AA36F5Q9_OCTVU</name>
<feature type="compositionally biased region" description="Polar residues" evidence="11">
    <location>
        <begin position="365"/>
        <end position="381"/>
    </location>
</feature>
<dbReference type="Proteomes" id="UP001162480">
    <property type="component" value="Chromosome 7"/>
</dbReference>
<dbReference type="SUPFAM" id="SSF46689">
    <property type="entry name" value="Homeodomain-like"/>
    <property type="match status" value="1"/>
</dbReference>
<comment type="function">
    <text evidence="10">Acts both as a regulator of telomere function and as a transcription regulator. Involved in the regulation of telomere length and protection as a component of the shelterin complex (telosome). Does not bind DNA directly: recruited to telomeric double-stranded 5'-TTAGGG-3' repeats via its interaction with terf2. Independently of its function in telomeres, also acts as a transcription regulator: recruited to extratelomeric 5'-TTAGGG-3' sites via its association with terf2 or other factors, and regulates gene expression.</text>
</comment>
<dbReference type="GO" id="GO:0006355">
    <property type="term" value="P:regulation of DNA-templated transcription"/>
    <property type="evidence" value="ECO:0007669"/>
    <property type="project" value="UniProtKB-UniRule"/>
</dbReference>
<evidence type="ECO:0000256" key="4">
    <source>
        <dbReference type="ARBA" id="ARBA00022895"/>
    </source>
</evidence>
<keyword evidence="6 10" id="KW-0010">Activator</keyword>
<evidence type="ECO:0000256" key="5">
    <source>
        <dbReference type="ARBA" id="ARBA00023015"/>
    </source>
</evidence>
<keyword evidence="5 10" id="KW-0805">Transcription regulation</keyword>
<evidence type="ECO:0000256" key="2">
    <source>
        <dbReference type="ARBA" id="ARBA00017805"/>
    </source>
</evidence>
<keyword evidence="3 10" id="KW-0158">Chromosome</keyword>
<evidence type="ECO:0000259" key="13">
    <source>
        <dbReference type="Pfam" id="PF11626"/>
    </source>
</evidence>
<dbReference type="PANTHER" id="PTHR16466">
    <property type="entry name" value="TELOMERE REPEAT-BINDING FACTOR 2-INTERACTING PROTEIN 1"/>
    <property type="match status" value="1"/>
</dbReference>
<evidence type="ECO:0000256" key="8">
    <source>
        <dbReference type="ARBA" id="ARBA00023242"/>
    </source>
</evidence>
<feature type="region of interest" description="Disordered" evidence="11">
    <location>
        <begin position="203"/>
        <end position="246"/>
    </location>
</feature>
<dbReference type="Pfam" id="PF08914">
    <property type="entry name" value="Myb_Rap1"/>
    <property type="match status" value="1"/>
</dbReference>
<comment type="subcellular location">
    <subcellularLocation>
        <location evidence="10">Nucleus</location>
    </subcellularLocation>
    <subcellularLocation>
        <location evidence="10">Chromosome</location>
        <location evidence="10">Telomere</location>
    </subcellularLocation>
</comment>
<protein>
    <recommendedName>
        <fullName evidence="2 10">Telomeric repeat-binding factor 2-interacting protein 1</fullName>
        <shortName evidence="10">TERF2-interacting telomeric protein 1</shortName>
    </recommendedName>
    <alternativeName>
        <fullName evidence="9 10">Repressor/activator protein 1 homolog</fullName>
    </alternativeName>
</protein>
<dbReference type="GO" id="GO:0010833">
    <property type="term" value="P:telomere maintenance via telomere lengthening"/>
    <property type="evidence" value="ECO:0007669"/>
    <property type="project" value="UniProtKB-UniRule"/>
</dbReference>
<dbReference type="InterPro" id="IPR039595">
    <property type="entry name" value="TE2IP/Rap1"/>
</dbReference>
<dbReference type="Gene3D" id="1.10.10.2170">
    <property type="match status" value="1"/>
</dbReference>
<feature type="compositionally biased region" description="Basic residues" evidence="11">
    <location>
        <begin position="347"/>
        <end position="359"/>
    </location>
</feature>
<dbReference type="PANTHER" id="PTHR16466:SF6">
    <property type="entry name" value="TELOMERIC REPEAT-BINDING FACTOR 2-INTERACTING PROTEIN 1"/>
    <property type="match status" value="1"/>
</dbReference>
<dbReference type="Gene3D" id="1.10.10.60">
    <property type="entry name" value="Homeodomain-like"/>
    <property type="match status" value="1"/>
</dbReference>
<proteinExistence type="inferred from homology"/>
<accession>A0AA36F5Q9</accession>
<feature type="compositionally biased region" description="Low complexity" evidence="11">
    <location>
        <begin position="326"/>
        <end position="337"/>
    </location>
</feature>
<dbReference type="InterPro" id="IPR021661">
    <property type="entry name" value="Rap1_C"/>
</dbReference>
<reference evidence="14" key="1">
    <citation type="submission" date="2023-08" db="EMBL/GenBank/DDBJ databases">
        <authorList>
            <person name="Alioto T."/>
            <person name="Alioto T."/>
            <person name="Gomez Garrido J."/>
        </authorList>
    </citation>
    <scope>NUCLEOTIDE SEQUENCE</scope>
</reference>
<feature type="compositionally biased region" description="Acidic residues" evidence="11">
    <location>
        <begin position="234"/>
        <end position="244"/>
    </location>
</feature>
<dbReference type="GO" id="GO:0031848">
    <property type="term" value="P:protection from non-homologous end joining at telomere"/>
    <property type="evidence" value="ECO:0007669"/>
    <property type="project" value="TreeGrafter"/>
</dbReference>
<evidence type="ECO:0000256" key="9">
    <source>
        <dbReference type="ARBA" id="ARBA00032471"/>
    </source>
</evidence>
<feature type="region of interest" description="Disordered" evidence="11">
    <location>
        <begin position="394"/>
        <end position="413"/>
    </location>
</feature>
<dbReference type="InterPro" id="IPR038104">
    <property type="entry name" value="Rap1_C_sf"/>
</dbReference>
<feature type="domain" description="TRF2-interacting telomeric protein/Rap1 C-terminal" evidence="13">
    <location>
        <begin position="440"/>
        <end position="505"/>
    </location>
</feature>
<keyword evidence="7 10" id="KW-0804">Transcription</keyword>
<evidence type="ECO:0000313" key="15">
    <source>
        <dbReference type="Proteomes" id="UP001162480"/>
    </source>
</evidence>
<comment type="subunit">
    <text evidence="10">Homodimer.</text>
</comment>
<evidence type="ECO:0000256" key="1">
    <source>
        <dbReference type="ARBA" id="ARBA00010467"/>
    </source>
</evidence>
<dbReference type="Pfam" id="PF11626">
    <property type="entry name" value="Rap1_C"/>
    <property type="match status" value="1"/>
</dbReference>
<keyword evidence="8 10" id="KW-0539">Nucleus</keyword>
<feature type="compositionally biased region" description="Basic and acidic residues" evidence="11">
    <location>
        <begin position="307"/>
        <end position="317"/>
    </location>
</feature>
<dbReference type="EMBL" id="OX597820">
    <property type="protein sequence ID" value="CAI9725467.1"/>
    <property type="molecule type" value="Genomic_DNA"/>
</dbReference>
<evidence type="ECO:0000256" key="11">
    <source>
        <dbReference type="SAM" id="MobiDB-lite"/>
    </source>
</evidence>